<feature type="domain" description="EH" evidence="19">
    <location>
        <begin position="10"/>
        <end position="100"/>
    </location>
</feature>
<keyword evidence="6" id="KW-1003">Cell membrane</keyword>
<accession>A0ABR4APF9</accession>
<feature type="domain" description="EF-hand" evidence="20">
    <location>
        <begin position="42"/>
        <end position="77"/>
    </location>
</feature>
<keyword evidence="14" id="KW-0009">Actin-binding</keyword>
<evidence type="ECO:0000256" key="6">
    <source>
        <dbReference type="ARBA" id="ARBA00022475"/>
    </source>
</evidence>
<evidence type="ECO:0000256" key="16">
    <source>
        <dbReference type="ARBA" id="ARBA00025194"/>
    </source>
</evidence>
<comment type="function">
    <text evidence="16">Component of the PAN1 actin cytoskeleton-regulatory complex required for the internalization of endosomes during actin-coupled endocytosis. The complex links the site of endocytosis to the cell membrane-associated actin cytoskeleton. Mediates uptake of external molecules and vacuolar degradation of plasma membrane proteins. Plays a role in the proper organization of the cell membrane-associated actin cytoskeleton and promotes its destabilization.</text>
</comment>
<proteinExistence type="inferred from homology"/>
<dbReference type="InterPro" id="IPR018247">
    <property type="entry name" value="EF_Hand_1_Ca_BS"/>
</dbReference>
<evidence type="ECO:0000256" key="11">
    <source>
        <dbReference type="ARBA" id="ARBA00022837"/>
    </source>
</evidence>
<keyword evidence="11" id="KW-0106">Calcium</keyword>
<name>A0ABR4APF9_9LECA</name>
<dbReference type="Pfam" id="PF12761">
    <property type="entry name" value="End3"/>
    <property type="match status" value="1"/>
</dbReference>
<keyword evidence="12 18" id="KW-0175">Coiled coil</keyword>
<feature type="coiled-coil region" evidence="18">
    <location>
        <begin position="369"/>
        <end position="410"/>
    </location>
</feature>
<feature type="domain" description="EH" evidence="19">
    <location>
        <begin position="143"/>
        <end position="231"/>
    </location>
</feature>
<comment type="subcellular location">
    <subcellularLocation>
        <location evidence="3">Cell membrane</location>
        <topology evidence="3">Peripheral membrane protein</topology>
        <orientation evidence="3">Cytoplasmic side</orientation>
    </subcellularLocation>
    <subcellularLocation>
        <location evidence="2">Cytoplasm</location>
        <location evidence="2">Cytoskeleton</location>
        <location evidence="2">Actin patch</location>
    </subcellularLocation>
    <subcellularLocation>
        <location evidence="1">Endosome membrane</location>
        <topology evidence="1">Peripheral membrane protein</topology>
        <orientation evidence="1">Cytoplasmic side</orientation>
    </subcellularLocation>
</comment>
<organism evidence="21 22">
    <name type="scientific">Lepraria finkii</name>
    <dbReference type="NCBI Taxonomy" id="1340010"/>
    <lineage>
        <taxon>Eukaryota</taxon>
        <taxon>Fungi</taxon>
        <taxon>Dikarya</taxon>
        <taxon>Ascomycota</taxon>
        <taxon>Pezizomycotina</taxon>
        <taxon>Lecanoromycetes</taxon>
        <taxon>OSLEUM clade</taxon>
        <taxon>Lecanoromycetidae</taxon>
        <taxon>Lecanorales</taxon>
        <taxon>Lecanorineae</taxon>
        <taxon>Stereocaulaceae</taxon>
        <taxon>Lepraria</taxon>
    </lineage>
</organism>
<dbReference type="PROSITE" id="PS50031">
    <property type="entry name" value="EH"/>
    <property type="match status" value="2"/>
</dbReference>
<evidence type="ECO:0000259" key="19">
    <source>
        <dbReference type="PROSITE" id="PS50031"/>
    </source>
</evidence>
<dbReference type="InterPro" id="IPR000261">
    <property type="entry name" value="EH_dom"/>
</dbReference>
<dbReference type="SMART" id="SM00027">
    <property type="entry name" value="EH"/>
    <property type="match status" value="2"/>
</dbReference>
<comment type="similarity">
    <text evidence="4">Belongs to the END3 family.</text>
</comment>
<dbReference type="SUPFAM" id="SSF47473">
    <property type="entry name" value="EF-hand"/>
    <property type="match status" value="2"/>
</dbReference>
<evidence type="ECO:0000313" key="21">
    <source>
        <dbReference type="EMBL" id="KAL2047441.1"/>
    </source>
</evidence>
<evidence type="ECO:0000256" key="10">
    <source>
        <dbReference type="ARBA" id="ARBA00022753"/>
    </source>
</evidence>
<feature type="coiled-coil region" evidence="18">
    <location>
        <begin position="300"/>
        <end position="327"/>
    </location>
</feature>
<dbReference type="InterPro" id="IPR002048">
    <property type="entry name" value="EF_hand_dom"/>
</dbReference>
<sequence length="412" mass="46466">MSNKRIEQAEVEKYWEIFSPLANGGTHLSGAQAASVLKNSQLRDDQLERVWDLADVDNDGSLDFEEFCVAMRIIFDLVNGEYADVPSSLPDWLVPESKAHLVQANRALSGTQPAFSPIFNSYDEDDDTPGLKDGFDWYMSPSDKSKYESIYTANKSPHGALSFQSLEPLYSSLDVPDTDLRSAWNLVNPASEPAIGKHAALAFLHILNNRHEGYRIPRSVPSSLRATFEQGQIDYNVENKGVKTKSGSSRWAVDDEETPTGRKAKFGDTYLSRLGVGGKKSYQPSGTDFSITRTSEDWEEVRLKRQLQDLEDKINTIESRAKGKSGRRREEESKPALVKRELEMLLEYKRKEIRELEMGEGRSKVGEGLRGVENEIKDIKGMVEGLESHLKTREGVLEDLERQIEEEKRSGR</sequence>
<keyword evidence="9" id="KW-0677">Repeat</keyword>
<dbReference type="EMBL" id="JBHFEH010000101">
    <property type="protein sequence ID" value="KAL2047441.1"/>
    <property type="molecule type" value="Genomic_DNA"/>
</dbReference>
<evidence type="ECO:0000256" key="4">
    <source>
        <dbReference type="ARBA" id="ARBA00009909"/>
    </source>
</evidence>
<dbReference type="CDD" id="cd00052">
    <property type="entry name" value="EH"/>
    <property type="match status" value="1"/>
</dbReference>
<reference evidence="21 22" key="1">
    <citation type="submission" date="2024-09" db="EMBL/GenBank/DDBJ databases">
        <title>Rethinking Asexuality: The Enigmatic Case of Functional Sexual Genes in Lepraria (Stereocaulaceae).</title>
        <authorList>
            <person name="Doellman M."/>
            <person name="Sun Y."/>
            <person name="Barcenas-Pena A."/>
            <person name="Lumbsch H.T."/>
            <person name="Grewe F."/>
        </authorList>
    </citation>
    <scope>NUCLEOTIDE SEQUENCE [LARGE SCALE GENOMIC DNA]</scope>
    <source>
        <strain evidence="21 22">Grewe 0041</strain>
    </source>
</reference>
<gene>
    <name evidence="21" type="ORF">ABVK25_011513</name>
</gene>
<dbReference type="PANTHER" id="PTHR11216">
    <property type="entry name" value="EH DOMAIN"/>
    <property type="match status" value="1"/>
</dbReference>
<dbReference type="Pfam" id="PF12763">
    <property type="entry name" value="EH"/>
    <property type="match status" value="1"/>
</dbReference>
<dbReference type="InterPro" id="IPR011992">
    <property type="entry name" value="EF-hand-dom_pair"/>
</dbReference>
<protein>
    <recommendedName>
        <fullName evidence="17">Endocytosis protein 3</fullName>
    </recommendedName>
</protein>
<keyword evidence="10" id="KW-0967">Endosome</keyword>
<dbReference type="SMART" id="SM00054">
    <property type="entry name" value="EFh"/>
    <property type="match status" value="1"/>
</dbReference>
<evidence type="ECO:0000256" key="3">
    <source>
        <dbReference type="ARBA" id="ARBA00004413"/>
    </source>
</evidence>
<comment type="subunit">
    <text evidence="5">Component of the PAN1 actin cytoskeleton-regulatory complex.</text>
</comment>
<evidence type="ECO:0000256" key="8">
    <source>
        <dbReference type="ARBA" id="ARBA00022583"/>
    </source>
</evidence>
<evidence type="ECO:0000256" key="17">
    <source>
        <dbReference type="ARBA" id="ARBA00029684"/>
    </source>
</evidence>
<evidence type="ECO:0000256" key="2">
    <source>
        <dbReference type="ARBA" id="ARBA00004134"/>
    </source>
</evidence>
<evidence type="ECO:0000256" key="9">
    <source>
        <dbReference type="ARBA" id="ARBA00022737"/>
    </source>
</evidence>
<evidence type="ECO:0000256" key="15">
    <source>
        <dbReference type="ARBA" id="ARBA00023212"/>
    </source>
</evidence>
<dbReference type="InterPro" id="IPR025604">
    <property type="entry name" value="End3"/>
</dbReference>
<dbReference type="PROSITE" id="PS00018">
    <property type="entry name" value="EF_HAND_1"/>
    <property type="match status" value="1"/>
</dbReference>
<evidence type="ECO:0000259" key="20">
    <source>
        <dbReference type="PROSITE" id="PS50222"/>
    </source>
</evidence>
<dbReference type="PANTHER" id="PTHR11216:SF74">
    <property type="entry name" value="ACTIN CYTOSKELETON-REGULATORY COMPLEX PROTEIN END3"/>
    <property type="match status" value="1"/>
</dbReference>
<evidence type="ECO:0000256" key="7">
    <source>
        <dbReference type="ARBA" id="ARBA00022490"/>
    </source>
</evidence>
<evidence type="ECO:0000256" key="13">
    <source>
        <dbReference type="ARBA" id="ARBA00023136"/>
    </source>
</evidence>
<comment type="caution">
    <text evidence="21">The sequence shown here is derived from an EMBL/GenBank/DDBJ whole genome shotgun (WGS) entry which is preliminary data.</text>
</comment>
<evidence type="ECO:0000313" key="22">
    <source>
        <dbReference type="Proteomes" id="UP001590951"/>
    </source>
</evidence>
<keyword evidence="13" id="KW-0472">Membrane</keyword>
<dbReference type="Gene3D" id="1.10.238.10">
    <property type="entry name" value="EF-hand"/>
    <property type="match status" value="2"/>
</dbReference>
<evidence type="ECO:0000256" key="14">
    <source>
        <dbReference type="ARBA" id="ARBA00023203"/>
    </source>
</evidence>
<dbReference type="Proteomes" id="UP001590951">
    <property type="component" value="Unassembled WGS sequence"/>
</dbReference>
<evidence type="ECO:0000256" key="12">
    <source>
        <dbReference type="ARBA" id="ARBA00023054"/>
    </source>
</evidence>
<keyword evidence="8" id="KW-0254">Endocytosis</keyword>
<evidence type="ECO:0000256" key="5">
    <source>
        <dbReference type="ARBA" id="ARBA00011159"/>
    </source>
</evidence>
<evidence type="ECO:0000256" key="18">
    <source>
        <dbReference type="SAM" id="Coils"/>
    </source>
</evidence>
<dbReference type="PROSITE" id="PS50222">
    <property type="entry name" value="EF_HAND_2"/>
    <property type="match status" value="1"/>
</dbReference>
<keyword evidence="15" id="KW-0206">Cytoskeleton</keyword>
<keyword evidence="7" id="KW-0963">Cytoplasm</keyword>
<evidence type="ECO:0000256" key="1">
    <source>
        <dbReference type="ARBA" id="ARBA00004125"/>
    </source>
</evidence>
<keyword evidence="22" id="KW-1185">Reference proteome</keyword>